<name>A0AAD7E930_9AGAR</name>
<dbReference type="GO" id="GO:0000981">
    <property type="term" value="F:DNA-binding transcription factor activity, RNA polymerase II-specific"/>
    <property type="evidence" value="ECO:0007669"/>
    <property type="project" value="InterPro"/>
</dbReference>
<dbReference type="CDD" id="cd00067">
    <property type="entry name" value="GAL4"/>
    <property type="match status" value="1"/>
</dbReference>
<dbReference type="InterPro" id="IPR001138">
    <property type="entry name" value="Zn2Cys6_DnaBD"/>
</dbReference>
<evidence type="ECO:0000256" key="3">
    <source>
        <dbReference type="SAM" id="MobiDB-lite"/>
    </source>
</evidence>
<protein>
    <recommendedName>
        <fullName evidence="4">Zn(2)-C6 fungal-type domain-containing protein</fullName>
    </recommendedName>
</protein>
<dbReference type="GO" id="GO:0006351">
    <property type="term" value="P:DNA-templated transcription"/>
    <property type="evidence" value="ECO:0007669"/>
    <property type="project" value="InterPro"/>
</dbReference>
<organism evidence="5 6">
    <name type="scientific">Mycena albidolilacea</name>
    <dbReference type="NCBI Taxonomy" id="1033008"/>
    <lineage>
        <taxon>Eukaryota</taxon>
        <taxon>Fungi</taxon>
        <taxon>Dikarya</taxon>
        <taxon>Basidiomycota</taxon>
        <taxon>Agaricomycotina</taxon>
        <taxon>Agaricomycetes</taxon>
        <taxon>Agaricomycetidae</taxon>
        <taxon>Agaricales</taxon>
        <taxon>Marasmiineae</taxon>
        <taxon>Mycenaceae</taxon>
        <taxon>Mycena</taxon>
    </lineage>
</organism>
<sequence length="685" mass="77556">MASEQPQVVAEPSSQGPGPRVKLRRQTRSCDLCRQRKSDGPDMPNGCCSNCLAFGSACTYAEPSQKRGPKNTKNITIEKLKKENASLKAQLRSISPLQPRPLEDRPSGTQDVSVFPYDSSQRDYTPSDSSELSDEQDLTGEEMAARFNLLSMDSLKTKYFGSASGYALADNAITIKEKYIGRPSTHWRRPVFWDVLPVYPSADLITCLLDLYFTNVHPTLPILHRPSFERSVAEGLHLVDMEFGSYSDDPRVFVDGDASLSSGWKFAKQVRIRRYWFEPTIHEVQMYGLMTLFVIGTSVPQVAWLYLGVGIRCLFQRGVHRRRPEGQPSGAEKELWKRAFCYDVEMPLEVDDEYWSRGFVQPLGKPSQLSYFVCRSRLCEIIEDVFRRVYGSTKAKLRLSRDDPEWEQRAVADLDSSMNDYSDSIAPHLRWDPENPPDGAFFDQSAELHITYNYVLIVIHRQYIHKVAVSLSICASAARTIIHTADIWLRKRQRVPLPTLTNAVFVSGLILVLYTLKTKRAGLSHDKNKDLVQVATAMDFLKFGESRFQPVGRLWEILGEIWSFDGPFPKHPMNETDSAAREETSAVTDAPGPPLTELYPQFEQSLEFWNNTLSSLLLADQPVVPASAMSFDELLSAGDTVDAMDTALDDELFSMWMTIPKNIQQWDTYIQQRQTDGGWSDNFGG</sequence>
<evidence type="ECO:0000256" key="1">
    <source>
        <dbReference type="ARBA" id="ARBA00022723"/>
    </source>
</evidence>
<proteinExistence type="predicted"/>
<feature type="compositionally biased region" description="Polar residues" evidence="3">
    <location>
        <begin position="107"/>
        <end position="126"/>
    </location>
</feature>
<feature type="compositionally biased region" description="Polar residues" evidence="3">
    <location>
        <begin position="1"/>
        <end position="16"/>
    </location>
</feature>
<dbReference type="InterPro" id="IPR036864">
    <property type="entry name" value="Zn2-C6_fun-type_DNA-bd_sf"/>
</dbReference>
<feature type="region of interest" description="Disordered" evidence="3">
    <location>
        <begin position="89"/>
        <end position="137"/>
    </location>
</feature>
<gene>
    <name evidence="5" type="ORF">DFH08DRAFT_903519</name>
</gene>
<dbReference type="GO" id="GO:0008270">
    <property type="term" value="F:zinc ion binding"/>
    <property type="evidence" value="ECO:0007669"/>
    <property type="project" value="InterPro"/>
</dbReference>
<comment type="caution">
    <text evidence="5">The sequence shown here is derived from an EMBL/GenBank/DDBJ whole genome shotgun (WGS) entry which is preliminary data.</text>
</comment>
<keyword evidence="2" id="KW-0539">Nucleus</keyword>
<evidence type="ECO:0000313" key="5">
    <source>
        <dbReference type="EMBL" id="KAJ7303788.1"/>
    </source>
</evidence>
<dbReference type="SUPFAM" id="SSF57701">
    <property type="entry name" value="Zn2/Cys6 DNA-binding domain"/>
    <property type="match status" value="1"/>
</dbReference>
<evidence type="ECO:0000313" key="6">
    <source>
        <dbReference type="Proteomes" id="UP001218218"/>
    </source>
</evidence>
<evidence type="ECO:0000256" key="2">
    <source>
        <dbReference type="ARBA" id="ARBA00023242"/>
    </source>
</evidence>
<dbReference type="PANTHER" id="PTHR46910">
    <property type="entry name" value="TRANSCRIPTION FACTOR PDR1"/>
    <property type="match status" value="1"/>
</dbReference>
<dbReference type="Gene3D" id="4.10.240.10">
    <property type="entry name" value="Zn(2)-C6 fungal-type DNA-binding domain"/>
    <property type="match status" value="1"/>
</dbReference>
<accession>A0AAD7E930</accession>
<feature type="region of interest" description="Disordered" evidence="3">
    <location>
        <begin position="1"/>
        <end position="29"/>
    </location>
</feature>
<evidence type="ECO:0000259" key="4">
    <source>
        <dbReference type="SMART" id="SM00066"/>
    </source>
</evidence>
<reference evidence="5" key="1">
    <citation type="submission" date="2023-03" db="EMBL/GenBank/DDBJ databases">
        <title>Massive genome expansion in bonnet fungi (Mycena s.s.) driven by repeated elements and novel gene families across ecological guilds.</title>
        <authorList>
            <consortium name="Lawrence Berkeley National Laboratory"/>
            <person name="Harder C.B."/>
            <person name="Miyauchi S."/>
            <person name="Viragh M."/>
            <person name="Kuo A."/>
            <person name="Thoen E."/>
            <person name="Andreopoulos B."/>
            <person name="Lu D."/>
            <person name="Skrede I."/>
            <person name="Drula E."/>
            <person name="Henrissat B."/>
            <person name="Morin E."/>
            <person name="Kohler A."/>
            <person name="Barry K."/>
            <person name="LaButti K."/>
            <person name="Morin E."/>
            <person name="Salamov A."/>
            <person name="Lipzen A."/>
            <person name="Mereny Z."/>
            <person name="Hegedus B."/>
            <person name="Baldrian P."/>
            <person name="Stursova M."/>
            <person name="Weitz H."/>
            <person name="Taylor A."/>
            <person name="Grigoriev I.V."/>
            <person name="Nagy L.G."/>
            <person name="Martin F."/>
            <person name="Kauserud H."/>
        </authorList>
    </citation>
    <scope>NUCLEOTIDE SEQUENCE</scope>
    <source>
        <strain evidence="5">CBHHK002</strain>
    </source>
</reference>
<dbReference type="GO" id="GO:0003677">
    <property type="term" value="F:DNA binding"/>
    <property type="evidence" value="ECO:0007669"/>
    <property type="project" value="InterPro"/>
</dbReference>
<keyword evidence="6" id="KW-1185">Reference proteome</keyword>
<dbReference type="SMART" id="SM00066">
    <property type="entry name" value="GAL4"/>
    <property type="match status" value="1"/>
</dbReference>
<dbReference type="CDD" id="cd12148">
    <property type="entry name" value="fungal_TF_MHR"/>
    <property type="match status" value="1"/>
</dbReference>
<dbReference type="PANTHER" id="PTHR46910:SF38">
    <property type="entry name" value="ZN(2)-C6 FUNGAL-TYPE DOMAIN-CONTAINING PROTEIN"/>
    <property type="match status" value="1"/>
</dbReference>
<dbReference type="InterPro" id="IPR050987">
    <property type="entry name" value="AtrR-like"/>
</dbReference>
<dbReference type="Proteomes" id="UP001218218">
    <property type="component" value="Unassembled WGS sequence"/>
</dbReference>
<feature type="domain" description="Zn(2)-C6 fungal-type" evidence="4">
    <location>
        <begin position="24"/>
        <end position="69"/>
    </location>
</feature>
<dbReference type="Pfam" id="PF04082">
    <property type="entry name" value="Fungal_trans"/>
    <property type="match status" value="1"/>
</dbReference>
<dbReference type="InterPro" id="IPR007219">
    <property type="entry name" value="XnlR_reg_dom"/>
</dbReference>
<dbReference type="EMBL" id="JARIHO010000102">
    <property type="protein sequence ID" value="KAJ7303788.1"/>
    <property type="molecule type" value="Genomic_DNA"/>
</dbReference>
<keyword evidence="1" id="KW-0479">Metal-binding</keyword>
<dbReference type="AlphaFoldDB" id="A0AAD7E930"/>